<name>A0A0C1TZT4_9CLOT</name>
<dbReference type="InterPro" id="IPR027417">
    <property type="entry name" value="P-loop_NTPase"/>
</dbReference>
<protein>
    <submittedName>
        <fullName evidence="1">CobQ/CobB/MinD/ParA nucleotide binding domain protein</fullName>
    </submittedName>
</protein>
<keyword evidence="2" id="KW-1185">Reference proteome</keyword>
<dbReference type="STRING" id="29341.RSJ17_07765"/>
<evidence type="ECO:0000313" key="2">
    <source>
        <dbReference type="Proteomes" id="UP000031366"/>
    </source>
</evidence>
<dbReference type="RefSeq" id="WP_039637196.1">
    <property type="nucleotide sequence ID" value="NZ_AYSO01000020.1"/>
</dbReference>
<evidence type="ECO:0000313" key="1">
    <source>
        <dbReference type="EMBL" id="KIE44793.1"/>
    </source>
</evidence>
<organism evidence="1 2">
    <name type="scientific">Clostridium argentinense CDC 2741</name>
    <dbReference type="NCBI Taxonomy" id="1418104"/>
    <lineage>
        <taxon>Bacteria</taxon>
        <taxon>Bacillati</taxon>
        <taxon>Bacillota</taxon>
        <taxon>Clostridia</taxon>
        <taxon>Eubacteriales</taxon>
        <taxon>Clostridiaceae</taxon>
        <taxon>Clostridium</taxon>
    </lineage>
</organism>
<dbReference type="AlphaFoldDB" id="A0A0C1TZT4"/>
<dbReference type="OrthoDB" id="10017922at2"/>
<gene>
    <name evidence="1" type="ORF">U732_998</name>
</gene>
<dbReference type="Proteomes" id="UP000031366">
    <property type="component" value="Unassembled WGS sequence"/>
</dbReference>
<comment type="caution">
    <text evidence="1">The sequence shown here is derived from an EMBL/GenBank/DDBJ whole genome shotgun (WGS) entry which is preliminary data.</text>
</comment>
<accession>A0A0C1TZT4</accession>
<proteinExistence type="predicted"/>
<dbReference type="EMBL" id="AYSO01000020">
    <property type="protein sequence ID" value="KIE44793.1"/>
    <property type="molecule type" value="Genomic_DNA"/>
</dbReference>
<sequence>MLKIMPLIKSEDSYKRIKSEFNFVDFEEQITSLENLQEKMVICDYDIAIVDIRIAWYEEALNLLGKSEIFIVLFKGDFQDLANKLNDTINEVKRKISKLEEDKSLNKKSEPEIKYVYLDRPSAENEPKIEIKEVEKIVEKIIEVEKPIIIEKEIEREIEIEVIDTATIVVMSNCSSGKSFITWNIAHGFASRGYNTSVINLDKGYSANIYYSIDKEEESALKHVSKIKNFNKILDKAYYVNENLRIFTNELCSGEELNNEEFLKILNLVQADSQITIIDCKSEINDLLKSAISYSSSILLIFDNDNMHYNLNERMLKKINDVFNSQKTIVVLNNIFYEGSELKNTIKFIKNMELNFRDIVTIKNCGAAATDMMFTDTCPYISSKDEKFKNDMDELMNSLKSKGKKKTLFQKLFRK</sequence>
<reference evidence="1 2" key="1">
    <citation type="journal article" date="2015" name="Infect. Genet. Evol.">
        <title>Genomic sequences of six botulinum neurotoxin-producing strains representing three clostridial species illustrate the mobility and diversity of botulinum neurotoxin genes.</title>
        <authorList>
            <person name="Smith T.J."/>
            <person name="Hill K.K."/>
            <person name="Xie G."/>
            <person name="Foley B.T."/>
            <person name="Williamson C.H."/>
            <person name="Foster J.T."/>
            <person name="Johnson S.L."/>
            <person name="Chertkov O."/>
            <person name="Teshima H."/>
            <person name="Gibbons H.S."/>
            <person name="Johnsky L.A."/>
            <person name="Karavis M.A."/>
            <person name="Smith L.A."/>
        </authorList>
    </citation>
    <scope>NUCLEOTIDE SEQUENCE [LARGE SCALE GENOMIC DNA]</scope>
    <source>
        <strain evidence="1 2">CDC 2741</strain>
    </source>
</reference>
<dbReference type="Gene3D" id="3.40.50.300">
    <property type="entry name" value="P-loop containing nucleotide triphosphate hydrolases"/>
    <property type="match status" value="1"/>
</dbReference>
<dbReference type="SUPFAM" id="SSF52540">
    <property type="entry name" value="P-loop containing nucleoside triphosphate hydrolases"/>
    <property type="match status" value="1"/>
</dbReference>